<evidence type="ECO:0000313" key="3">
    <source>
        <dbReference type="Proteomes" id="UP000886998"/>
    </source>
</evidence>
<comment type="caution">
    <text evidence="2">The sequence shown here is derived from an EMBL/GenBank/DDBJ whole genome shotgun (WGS) entry which is preliminary data.</text>
</comment>
<name>A0A8X6YLJ9_9ARAC</name>
<dbReference type="OrthoDB" id="10507553at2759"/>
<gene>
    <name evidence="2" type="primary">AVEN_41447_1</name>
    <name evidence="2" type="ORF">TNIN_109501</name>
</gene>
<reference evidence="2" key="1">
    <citation type="submission" date="2020-08" db="EMBL/GenBank/DDBJ databases">
        <title>Multicomponent nature underlies the extraordinary mechanical properties of spider dragline silk.</title>
        <authorList>
            <person name="Kono N."/>
            <person name="Nakamura H."/>
            <person name="Mori M."/>
            <person name="Yoshida Y."/>
            <person name="Ohtoshi R."/>
            <person name="Malay A.D."/>
            <person name="Moran D.A.P."/>
            <person name="Tomita M."/>
            <person name="Numata K."/>
            <person name="Arakawa K."/>
        </authorList>
    </citation>
    <scope>NUCLEOTIDE SEQUENCE</scope>
</reference>
<evidence type="ECO:0000256" key="1">
    <source>
        <dbReference type="SAM" id="SignalP"/>
    </source>
</evidence>
<sequence>MKALLVLLCVWGVQGSILPFLQTPKHDGVKRVCQLTSDNFTTVVTAADIAVVVVKDPLVTTKCVCPTELETFSECMSKNNLKAYNRCTRVQYCRPIVINTTAPSKSGKKQLLSLDSLHKMFKPVLTTTLAVIDTASKTKAVVAQTSDALPKNKSQSVVNNVIRMLW</sequence>
<dbReference type="Proteomes" id="UP000886998">
    <property type="component" value="Unassembled WGS sequence"/>
</dbReference>
<protein>
    <submittedName>
        <fullName evidence="2">Uncharacterized protein</fullName>
    </submittedName>
</protein>
<accession>A0A8X6YLJ9</accession>
<keyword evidence="1" id="KW-0732">Signal</keyword>
<dbReference type="AlphaFoldDB" id="A0A8X6YLJ9"/>
<organism evidence="2 3">
    <name type="scientific">Trichonephila inaurata madagascariensis</name>
    <dbReference type="NCBI Taxonomy" id="2747483"/>
    <lineage>
        <taxon>Eukaryota</taxon>
        <taxon>Metazoa</taxon>
        <taxon>Ecdysozoa</taxon>
        <taxon>Arthropoda</taxon>
        <taxon>Chelicerata</taxon>
        <taxon>Arachnida</taxon>
        <taxon>Araneae</taxon>
        <taxon>Araneomorphae</taxon>
        <taxon>Entelegynae</taxon>
        <taxon>Araneoidea</taxon>
        <taxon>Nephilidae</taxon>
        <taxon>Trichonephila</taxon>
        <taxon>Trichonephila inaurata</taxon>
    </lineage>
</organism>
<keyword evidence="3" id="KW-1185">Reference proteome</keyword>
<evidence type="ECO:0000313" key="2">
    <source>
        <dbReference type="EMBL" id="GFY75221.1"/>
    </source>
</evidence>
<proteinExistence type="predicted"/>
<dbReference type="EMBL" id="BMAV01021226">
    <property type="protein sequence ID" value="GFY75221.1"/>
    <property type="molecule type" value="Genomic_DNA"/>
</dbReference>
<feature type="chain" id="PRO_5036486415" evidence="1">
    <location>
        <begin position="16"/>
        <end position="166"/>
    </location>
</feature>
<dbReference type="Gene3D" id="3.40.30.10">
    <property type="entry name" value="Glutaredoxin"/>
    <property type="match status" value="1"/>
</dbReference>
<feature type="signal peptide" evidence="1">
    <location>
        <begin position="1"/>
        <end position="15"/>
    </location>
</feature>